<keyword evidence="11" id="KW-1185">Reference proteome</keyword>
<organism evidence="10 11">
    <name type="scientific">Vibrio halioticoli NBRC 102217</name>
    <dbReference type="NCBI Taxonomy" id="1219072"/>
    <lineage>
        <taxon>Bacteria</taxon>
        <taxon>Pseudomonadati</taxon>
        <taxon>Pseudomonadota</taxon>
        <taxon>Gammaproteobacteria</taxon>
        <taxon>Vibrionales</taxon>
        <taxon>Vibrionaceae</taxon>
        <taxon>Vibrio</taxon>
    </lineage>
</organism>
<name>V5FHP2_9VIBR</name>
<dbReference type="RefSeq" id="WP_023402918.1">
    <property type="nucleotide sequence ID" value="NZ_BAUJ01000005.1"/>
</dbReference>
<dbReference type="InterPro" id="IPR029061">
    <property type="entry name" value="THDP-binding"/>
</dbReference>
<dbReference type="CDD" id="cd07037">
    <property type="entry name" value="TPP_PYR_MenD"/>
    <property type="match status" value="1"/>
</dbReference>
<proteinExistence type="inferred from homology"/>
<dbReference type="HAMAP" id="MF_01659">
    <property type="entry name" value="MenD"/>
    <property type="match status" value="1"/>
</dbReference>
<keyword evidence="4 7" id="KW-0460">Magnesium</keyword>
<reference evidence="10 11" key="2">
    <citation type="submission" date="2013-11" db="EMBL/GenBank/DDBJ databases">
        <title>Whole genome shotgun sequence of Vibrio halioticoli NBRC 102217.</title>
        <authorList>
            <person name="Isaki S."/>
            <person name="Kimura A."/>
            <person name="Ohji S."/>
            <person name="Hosoyama A."/>
            <person name="Fujita N."/>
            <person name="Hashimoto M."/>
            <person name="Hosoyama Y."/>
            <person name="Yamazoe A."/>
        </authorList>
    </citation>
    <scope>NUCLEOTIDE SEQUENCE [LARGE SCALE GENOMIC DNA]</scope>
    <source>
        <strain evidence="10 11">NBRC 102217</strain>
    </source>
</reference>
<reference evidence="10 11" key="1">
    <citation type="submission" date="2013-10" db="EMBL/GenBank/DDBJ databases">
        <authorList>
            <person name="Ichikawa N."/>
            <person name="Kimura A."/>
            <person name="Ohji S."/>
            <person name="Hosoyama A."/>
            <person name="Fujita N."/>
        </authorList>
    </citation>
    <scope>NUCLEOTIDE SEQUENCE [LARGE SCALE GENOMIC DNA]</scope>
    <source>
        <strain evidence="10 11">NBRC 102217</strain>
    </source>
</reference>
<feature type="domain" description="Thiamine pyrophosphate enzyme N-terminal TPP-binding" evidence="8">
    <location>
        <begin position="26"/>
        <end position="135"/>
    </location>
</feature>
<evidence type="ECO:0000256" key="2">
    <source>
        <dbReference type="ARBA" id="ARBA00022679"/>
    </source>
</evidence>
<feature type="domain" description="Menaquinone biosynthesis protein MenD middle" evidence="9">
    <location>
        <begin position="205"/>
        <end position="403"/>
    </location>
</feature>
<dbReference type="EMBL" id="BAUJ01000005">
    <property type="protein sequence ID" value="GAD88532.1"/>
    <property type="molecule type" value="Genomic_DNA"/>
</dbReference>
<comment type="pathway">
    <text evidence="7">Quinol/quinone metabolism; 1,4-dihydroxy-2-naphthoate biosynthesis; 1,4-dihydroxy-2-naphthoate from chorismate: step 2/7.</text>
</comment>
<dbReference type="GO" id="GO:0030145">
    <property type="term" value="F:manganese ion binding"/>
    <property type="evidence" value="ECO:0007669"/>
    <property type="project" value="UniProtKB-UniRule"/>
</dbReference>
<accession>V5FHP2</accession>
<keyword evidence="3 7" id="KW-0479">Metal-binding</keyword>
<keyword evidence="2 7" id="KW-0808">Transferase</keyword>
<dbReference type="UniPathway" id="UPA01057">
    <property type="reaction ID" value="UER00164"/>
</dbReference>
<protein>
    <recommendedName>
        <fullName evidence="7">2-succinyl-5-enolpyruvyl-6-hydroxy-3-cyclohexene-1-carboxylate synthase</fullName>
        <shortName evidence="7">SEPHCHC synthase</shortName>
        <ecNumber evidence="7">2.2.1.9</ecNumber>
    </recommendedName>
    <alternativeName>
        <fullName evidence="7">Menaquinone biosynthesis protein MenD</fullName>
    </alternativeName>
</protein>
<dbReference type="GO" id="GO:0070204">
    <property type="term" value="F:2-succinyl-5-enolpyruvyl-6-hydroxy-3-cyclohexene-1-carboxylic-acid synthase activity"/>
    <property type="evidence" value="ECO:0007669"/>
    <property type="project" value="UniProtKB-UniRule"/>
</dbReference>
<dbReference type="AlphaFoldDB" id="V5FHP2"/>
<dbReference type="GO" id="GO:0000287">
    <property type="term" value="F:magnesium ion binding"/>
    <property type="evidence" value="ECO:0007669"/>
    <property type="project" value="UniProtKB-UniRule"/>
</dbReference>
<comment type="function">
    <text evidence="7">Catalyzes the thiamine diphosphate-dependent decarboxylation of 2-oxoglutarate and the subsequent addition of the resulting succinic semialdehyde-thiamine pyrophosphate anion to isochorismate to yield 2-succinyl-5-enolpyruvyl-6-hydroxy-3-cyclohexene-1-carboxylate (SEPHCHC).</text>
</comment>
<dbReference type="InterPro" id="IPR032264">
    <property type="entry name" value="MenD_middle"/>
</dbReference>
<keyword evidence="6 7" id="KW-0464">Manganese</keyword>
<dbReference type="Gene3D" id="3.40.50.1220">
    <property type="entry name" value="TPP-binding domain"/>
    <property type="match status" value="1"/>
</dbReference>
<dbReference type="NCBIfam" id="TIGR00173">
    <property type="entry name" value="menD"/>
    <property type="match status" value="1"/>
</dbReference>
<comment type="pathway">
    <text evidence="7">Quinol/quinone metabolism; menaquinone biosynthesis.</text>
</comment>
<dbReference type="OrthoDB" id="9791859at2"/>
<dbReference type="Pfam" id="PF02776">
    <property type="entry name" value="TPP_enzyme_N"/>
    <property type="match status" value="1"/>
</dbReference>
<evidence type="ECO:0000259" key="8">
    <source>
        <dbReference type="Pfam" id="PF02776"/>
    </source>
</evidence>
<dbReference type="Pfam" id="PF16582">
    <property type="entry name" value="TPP_enzyme_M_2"/>
    <property type="match status" value="1"/>
</dbReference>
<comment type="cofactor">
    <cofactor evidence="7">
        <name>thiamine diphosphate</name>
        <dbReference type="ChEBI" id="CHEBI:58937"/>
    </cofactor>
    <text evidence="7">Binds 1 thiamine pyrophosphate per subunit.</text>
</comment>
<keyword evidence="1 7" id="KW-0474">Menaquinone biosynthesis</keyword>
<evidence type="ECO:0000256" key="4">
    <source>
        <dbReference type="ARBA" id="ARBA00022842"/>
    </source>
</evidence>
<dbReference type="UniPathway" id="UPA00079"/>
<evidence type="ECO:0000256" key="6">
    <source>
        <dbReference type="ARBA" id="ARBA00023211"/>
    </source>
</evidence>
<evidence type="ECO:0000256" key="1">
    <source>
        <dbReference type="ARBA" id="ARBA00022428"/>
    </source>
</evidence>
<evidence type="ECO:0000256" key="7">
    <source>
        <dbReference type="HAMAP-Rule" id="MF_01659"/>
    </source>
</evidence>
<comment type="similarity">
    <text evidence="7">Belongs to the TPP enzyme family. MenD subfamily.</text>
</comment>
<comment type="caution">
    <text evidence="10">The sequence shown here is derived from an EMBL/GenBank/DDBJ whole genome shotgun (WGS) entry which is preliminary data.</text>
</comment>
<dbReference type="eggNOG" id="COG1165">
    <property type="taxonomic scope" value="Bacteria"/>
</dbReference>
<dbReference type="CDD" id="cd02009">
    <property type="entry name" value="TPP_SHCHC_synthase"/>
    <property type="match status" value="1"/>
</dbReference>
<dbReference type="InterPro" id="IPR004433">
    <property type="entry name" value="MenaQ_synth_MenD"/>
</dbReference>
<dbReference type="Gene3D" id="3.40.50.970">
    <property type="match status" value="2"/>
</dbReference>
<gene>
    <name evidence="7 10" type="primary">menD</name>
    <name evidence="10" type="ORF">VHA01S_005_01360</name>
</gene>
<dbReference type="InterPro" id="IPR012001">
    <property type="entry name" value="Thiamin_PyroP_enz_TPP-bd_dom"/>
</dbReference>
<comment type="cofactor">
    <cofactor evidence="7">
        <name>Mg(2+)</name>
        <dbReference type="ChEBI" id="CHEBI:18420"/>
    </cofactor>
    <cofactor evidence="7">
        <name>Mn(2+)</name>
        <dbReference type="ChEBI" id="CHEBI:29035"/>
    </cofactor>
</comment>
<dbReference type="SUPFAM" id="SSF52518">
    <property type="entry name" value="Thiamin diphosphate-binding fold (THDP-binding)"/>
    <property type="match status" value="2"/>
</dbReference>
<dbReference type="EC" id="2.2.1.9" evidence="7"/>
<dbReference type="Proteomes" id="UP000017800">
    <property type="component" value="Unassembled WGS sequence"/>
</dbReference>
<evidence type="ECO:0000313" key="10">
    <source>
        <dbReference type="EMBL" id="GAD88532.1"/>
    </source>
</evidence>
<evidence type="ECO:0000256" key="3">
    <source>
        <dbReference type="ARBA" id="ARBA00022723"/>
    </source>
</evidence>
<comment type="subunit">
    <text evidence="7">Homodimer.</text>
</comment>
<keyword evidence="5 7" id="KW-0786">Thiamine pyrophosphate</keyword>
<evidence type="ECO:0000256" key="5">
    <source>
        <dbReference type="ARBA" id="ARBA00023052"/>
    </source>
</evidence>
<dbReference type="PANTHER" id="PTHR42916">
    <property type="entry name" value="2-SUCCINYL-5-ENOLPYRUVYL-6-HYDROXY-3-CYCLOHEXENE-1-CARBOXYLATE SYNTHASE"/>
    <property type="match status" value="1"/>
</dbReference>
<evidence type="ECO:0000313" key="11">
    <source>
        <dbReference type="Proteomes" id="UP000017800"/>
    </source>
</evidence>
<dbReference type="GO" id="GO:0030976">
    <property type="term" value="F:thiamine pyrophosphate binding"/>
    <property type="evidence" value="ECO:0007669"/>
    <property type="project" value="UniProtKB-UniRule"/>
</dbReference>
<evidence type="ECO:0000259" key="9">
    <source>
        <dbReference type="Pfam" id="PF16582"/>
    </source>
</evidence>
<sequence length="576" mass="62953">MSKRPSQQISLKQLSQAQINRVWSSVLLEEASRFGAKHVCIAPGSRSTPLALEAIEHNELVLHTHFDERGLGFFALGIAKSTQQPVIVIVTSGTAVANLLPAVVEANLTGEKLILLTADRPVELVGVGANQAIVQQGIFSTHVSKALALPSPSAEIDVGWLLSKFDEALAMQAQLKGPIHINCPFPEPLYVAESPRLAEVKELAEYWLYSKKTYLTQTVNANDDSDTLLHFVQKHRHVKGLIIVGRLAFEKAQQVKALAEQLGWPILCDPQSGISSDWSCYDVWLQNQTNLQQLAQCEAVLQFGARLVSKRLLSFIKQKAVDVDFKQYALVCDEPGELNPDHLPMQRFSGKWSLPLSFVESSDNGGWADGLKAARVMVVEETHSLILETLTELEVATKLHEITQGYPLFLGNSLGVRLVDMACANLHCEVFSNRGASGIDGIVATSAGVGAGLNKPTLTFIGDTSLLHDLNSLSLLANSGGIVLLLNNDGGAIFDMLPVDENHKQRLYQMPHAYQFAHAAQQFNMDYQRPTTWQQLKQAMTDFEANSSRSLLIEVVTPAGQASAHIKSLCSTIQGL</sequence>
<dbReference type="PIRSF" id="PIRSF004983">
    <property type="entry name" value="MenD"/>
    <property type="match status" value="1"/>
</dbReference>
<comment type="catalytic activity">
    <reaction evidence="7">
        <text>isochorismate + 2-oxoglutarate + H(+) = 5-enolpyruvoyl-6-hydroxy-2-succinyl-cyclohex-3-ene-1-carboxylate + CO2</text>
        <dbReference type="Rhea" id="RHEA:25593"/>
        <dbReference type="ChEBI" id="CHEBI:15378"/>
        <dbReference type="ChEBI" id="CHEBI:16526"/>
        <dbReference type="ChEBI" id="CHEBI:16810"/>
        <dbReference type="ChEBI" id="CHEBI:29780"/>
        <dbReference type="ChEBI" id="CHEBI:58818"/>
        <dbReference type="EC" id="2.2.1.9"/>
    </reaction>
</comment>
<dbReference type="GO" id="GO:0009234">
    <property type="term" value="P:menaquinone biosynthetic process"/>
    <property type="evidence" value="ECO:0007669"/>
    <property type="project" value="UniProtKB-UniRule"/>
</dbReference>
<dbReference type="PANTHER" id="PTHR42916:SF1">
    <property type="entry name" value="PROTEIN PHYLLO, CHLOROPLASTIC"/>
    <property type="match status" value="1"/>
</dbReference>